<dbReference type="GO" id="GO:0006508">
    <property type="term" value="P:proteolysis"/>
    <property type="evidence" value="ECO:0007669"/>
    <property type="project" value="UniProtKB-KW"/>
</dbReference>
<dbReference type="Proteomes" id="UP000035681">
    <property type="component" value="Unplaced"/>
</dbReference>
<protein>
    <recommendedName>
        <fullName evidence="8">Metalloendopeptidase</fullName>
        <ecNumber evidence="8">3.4.24.-</ecNumber>
    </recommendedName>
</protein>
<organism evidence="10 11">
    <name type="scientific">Strongyloides stercoralis</name>
    <name type="common">Threadworm</name>
    <dbReference type="NCBI Taxonomy" id="6248"/>
    <lineage>
        <taxon>Eukaryota</taxon>
        <taxon>Metazoa</taxon>
        <taxon>Ecdysozoa</taxon>
        <taxon>Nematoda</taxon>
        <taxon>Chromadorea</taxon>
        <taxon>Rhabditida</taxon>
        <taxon>Tylenchina</taxon>
        <taxon>Panagrolaimomorpha</taxon>
        <taxon>Strongyloidoidea</taxon>
        <taxon>Strongyloididae</taxon>
        <taxon>Strongyloides</taxon>
    </lineage>
</organism>
<feature type="disulfide bond" evidence="7">
    <location>
        <begin position="480"/>
        <end position="635"/>
    </location>
</feature>
<dbReference type="SUPFAM" id="SSF55486">
    <property type="entry name" value="Metalloproteases ('zincins'), catalytic domain"/>
    <property type="match status" value="2"/>
</dbReference>
<evidence type="ECO:0000256" key="7">
    <source>
        <dbReference type="PROSITE-ProRule" id="PRU01211"/>
    </source>
</evidence>
<comment type="cofactor">
    <cofactor evidence="7 8">
        <name>Zn(2+)</name>
        <dbReference type="ChEBI" id="CHEBI:29105"/>
    </cofactor>
    <text evidence="7 8">Binds 1 zinc ion per subunit.</text>
</comment>
<proteinExistence type="predicted"/>
<feature type="binding site" evidence="7">
    <location>
        <position position="162"/>
    </location>
    <ligand>
        <name>Zn(2+)</name>
        <dbReference type="ChEBI" id="CHEBI:29105"/>
        <note>catalytic</note>
    </ligand>
</feature>
<dbReference type="GO" id="GO:0008270">
    <property type="term" value="F:zinc ion binding"/>
    <property type="evidence" value="ECO:0007669"/>
    <property type="project" value="UniProtKB-UniRule"/>
</dbReference>
<feature type="domain" description="Peptidase M12A" evidence="9">
    <location>
        <begin position="60"/>
        <end position="259"/>
    </location>
</feature>
<dbReference type="PROSITE" id="PS01186">
    <property type="entry name" value="EGF_2"/>
    <property type="match status" value="1"/>
</dbReference>
<feature type="signal peptide" evidence="8">
    <location>
        <begin position="1"/>
        <end position="17"/>
    </location>
</feature>
<feature type="binding site" evidence="7">
    <location>
        <position position="533"/>
    </location>
    <ligand>
        <name>Zn(2+)</name>
        <dbReference type="ChEBI" id="CHEBI:29105"/>
        <note>catalytic</note>
    </ligand>
</feature>
<name>A0AAF5D739_STRER</name>
<feature type="chain" id="PRO_5041768056" description="Metalloendopeptidase" evidence="8">
    <location>
        <begin position="18"/>
        <end position="796"/>
    </location>
</feature>
<sequence length="796" mass="93028">MYLVIIGVCIFFSIINSETYNNNEVFNNETKLKRSINLVDNSINNFSEFNNSIINERIKRKIAVDKRLKWGLTIFYHTEEPLNPFMIAGALKTIEKETCLRFISLKNRIPNVSGIYYKYVGECLSLVGRQNKKEWQLIKIGKPCDFPGGVIHETFHALGLTHEQCRPDRDFYLKIIEKNSRDSYKWNCQKVNPSEFFNYFLPFDYGSIMHYGYYSNSKNGRRTLVPLYPHYEKTIGNLASPSFTDFKIINLHYCGKICSSKIYCFNDGYQDPNKCDTCKCVEGYGGHNCFSFAKPKRGCRKTKVVVDGKTINFRISGRKNCVYHLLSKRRKLIIVQINAMCMMPNYRRVCSFENALEVKYLGNKVTTGARFCLKLENIQIKSQYSHVIIYYKSTDPRNFVSLNNEVFNNETKLKRSINFMNNIINNISELNKSMMNNRNKRKIRSDKKAKWGLTIFYHIEEPLNPFMIAGALKTIEKETCFRFIYLKRLYPNVSGLHYKYVAQCSSHVGRKHKREWQLIKIGRLCDFPGGIIHETFHALGFIHEQCRYDRDSYLKINEENIDDSYKYNCQKVEYYQAIDYCQPFDYGSIMHYGSYAYTKNGEKTLIPKNPHYENTIGNMEYPSFIDVKILNMHYCRNICRNQIYCFNDGYQDPNNCNTCKCVEGYNGKNCFEFAKPKRGCRKTEIIVGGKTPFLKIKGKKSCVYHLISKTNKLIEVKIISLHLHPSYKHVCSFKNALEVKYLGNKATTGARFCLTLHNIIIKSQNSHVILYYKSTDPRNFASLYFTEIIRPSFLPF</sequence>
<evidence type="ECO:0000256" key="4">
    <source>
        <dbReference type="ARBA" id="ARBA00022833"/>
    </source>
</evidence>
<dbReference type="EC" id="3.4.24.-" evidence="8"/>
<evidence type="ECO:0000313" key="10">
    <source>
        <dbReference type="Proteomes" id="UP000035681"/>
    </source>
</evidence>
<dbReference type="GO" id="GO:0004222">
    <property type="term" value="F:metalloendopeptidase activity"/>
    <property type="evidence" value="ECO:0007669"/>
    <property type="project" value="UniProtKB-UniRule"/>
</dbReference>
<evidence type="ECO:0000256" key="2">
    <source>
        <dbReference type="ARBA" id="ARBA00022723"/>
    </source>
</evidence>
<evidence type="ECO:0000256" key="5">
    <source>
        <dbReference type="ARBA" id="ARBA00023049"/>
    </source>
</evidence>
<evidence type="ECO:0000256" key="8">
    <source>
        <dbReference type="RuleBase" id="RU361183"/>
    </source>
</evidence>
<dbReference type="WBParaSite" id="TCONS_00007776.p1">
    <property type="protein sequence ID" value="TCONS_00007776.p1"/>
    <property type="gene ID" value="XLOC_005795"/>
</dbReference>
<feature type="binding site" evidence="7">
    <location>
        <position position="543"/>
    </location>
    <ligand>
        <name>Zn(2+)</name>
        <dbReference type="ChEBI" id="CHEBI:29105"/>
        <note>catalytic</note>
    </ligand>
</feature>
<keyword evidence="1 7" id="KW-0645">Protease</keyword>
<feature type="binding site" evidence="7">
    <location>
        <position position="537"/>
    </location>
    <ligand>
        <name>Zn(2+)</name>
        <dbReference type="ChEBI" id="CHEBI:29105"/>
        <note>catalytic</note>
    </ligand>
</feature>
<keyword evidence="10" id="KW-1185">Reference proteome</keyword>
<evidence type="ECO:0000313" key="11">
    <source>
        <dbReference type="WBParaSite" id="TCONS_00007776.p1"/>
    </source>
</evidence>
<keyword evidence="2 7" id="KW-0479">Metal-binding</keyword>
<dbReference type="InterPro" id="IPR001506">
    <property type="entry name" value="Peptidase_M12A"/>
</dbReference>
<evidence type="ECO:0000256" key="3">
    <source>
        <dbReference type="ARBA" id="ARBA00022801"/>
    </source>
</evidence>
<comment type="caution">
    <text evidence="7">Lacks conserved residue(s) required for the propagation of feature annotation.</text>
</comment>
<accession>A0AAF5D739</accession>
<keyword evidence="6 7" id="KW-1015">Disulfide bond</keyword>
<dbReference type="InterPro" id="IPR000742">
    <property type="entry name" value="EGF"/>
</dbReference>
<dbReference type="InterPro" id="IPR034035">
    <property type="entry name" value="Astacin-like_dom"/>
</dbReference>
<feature type="active site" evidence="7">
    <location>
        <position position="534"/>
    </location>
</feature>
<feature type="active site" evidence="7">
    <location>
        <position position="153"/>
    </location>
</feature>
<evidence type="ECO:0000259" key="9">
    <source>
        <dbReference type="PROSITE" id="PS51864"/>
    </source>
</evidence>
<feature type="binding site" evidence="7">
    <location>
        <position position="156"/>
    </location>
    <ligand>
        <name>Zn(2+)</name>
        <dbReference type="ChEBI" id="CHEBI:29105"/>
        <note>catalytic</note>
    </ligand>
</feature>
<evidence type="ECO:0000256" key="1">
    <source>
        <dbReference type="ARBA" id="ARBA00022670"/>
    </source>
</evidence>
<dbReference type="AlphaFoldDB" id="A0AAF5D739"/>
<dbReference type="InterPro" id="IPR024079">
    <property type="entry name" value="MetalloPept_cat_dom_sf"/>
</dbReference>
<dbReference type="PROSITE" id="PS00022">
    <property type="entry name" value="EGF_1"/>
    <property type="match status" value="1"/>
</dbReference>
<dbReference type="PANTHER" id="PTHR10127:SF780">
    <property type="entry name" value="METALLOENDOPEPTIDASE"/>
    <property type="match status" value="1"/>
</dbReference>
<dbReference type="Pfam" id="PF01400">
    <property type="entry name" value="Astacin"/>
    <property type="match status" value="2"/>
</dbReference>
<feature type="binding site" evidence="7">
    <location>
        <position position="152"/>
    </location>
    <ligand>
        <name>Zn(2+)</name>
        <dbReference type="ChEBI" id="CHEBI:29105"/>
        <note>catalytic</note>
    </ligand>
</feature>
<feature type="domain" description="Peptidase M12A" evidence="9">
    <location>
        <begin position="441"/>
        <end position="636"/>
    </location>
</feature>
<dbReference type="Gene3D" id="3.40.390.10">
    <property type="entry name" value="Collagenase (Catalytic Domain)"/>
    <property type="match status" value="2"/>
</dbReference>
<keyword evidence="5 7" id="KW-0482">Metalloprotease</keyword>
<reference evidence="11" key="1">
    <citation type="submission" date="2024-02" db="UniProtKB">
        <authorList>
            <consortium name="WormBaseParasite"/>
        </authorList>
    </citation>
    <scope>IDENTIFICATION</scope>
</reference>
<dbReference type="SMART" id="SM00235">
    <property type="entry name" value="ZnMc"/>
    <property type="match status" value="2"/>
</dbReference>
<dbReference type="PANTHER" id="PTHR10127">
    <property type="entry name" value="DISCOIDIN, CUB, EGF, LAMININ , AND ZINC METALLOPROTEASE DOMAIN CONTAINING"/>
    <property type="match status" value="1"/>
</dbReference>
<keyword evidence="8" id="KW-0732">Signal</keyword>
<dbReference type="CDD" id="cd04280">
    <property type="entry name" value="ZnMc_astacin_like"/>
    <property type="match status" value="2"/>
</dbReference>
<keyword evidence="4 7" id="KW-0862">Zinc</keyword>
<evidence type="ECO:0000256" key="6">
    <source>
        <dbReference type="ARBA" id="ARBA00023157"/>
    </source>
</evidence>
<keyword evidence="3 7" id="KW-0378">Hydrolase</keyword>
<dbReference type="PRINTS" id="PR00480">
    <property type="entry name" value="ASTACIN"/>
</dbReference>
<dbReference type="PROSITE" id="PS51864">
    <property type="entry name" value="ASTACIN"/>
    <property type="match status" value="2"/>
</dbReference>
<dbReference type="InterPro" id="IPR006026">
    <property type="entry name" value="Peptidase_Metallo"/>
</dbReference>